<dbReference type="Proteomes" id="UP000240739">
    <property type="component" value="Unassembled WGS sequence"/>
</dbReference>
<dbReference type="SUPFAM" id="SSF53335">
    <property type="entry name" value="S-adenosyl-L-methionine-dependent methyltransferases"/>
    <property type="match status" value="1"/>
</dbReference>
<feature type="region of interest" description="Disordered" evidence="1">
    <location>
        <begin position="1"/>
        <end position="82"/>
    </location>
</feature>
<dbReference type="AlphaFoldDB" id="A0A2T4UBV2"/>
<accession>A0A2T4UBV2</accession>
<dbReference type="Pfam" id="PF07103">
    <property type="entry name" value="DUF1365"/>
    <property type="match status" value="1"/>
</dbReference>
<proteinExistence type="predicted"/>
<dbReference type="InterPro" id="IPR010775">
    <property type="entry name" value="DUF1365"/>
</dbReference>
<protein>
    <recommendedName>
        <fullName evidence="4">DUF1365 family protein</fullName>
    </recommendedName>
</protein>
<dbReference type="InterPro" id="IPR029063">
    <property type="entry name" value="SAM-dependent_MTases_sf"/>
</dbReference>
<sequence length="797" mass="88779">MELPPARRAPGPHDRDVRHEPPDGPRRAARLLRDAEPHRPHRPGEDRRGHPVRAPGLHPGGRRRPGPSRGDQRRAPDPLLRGVLALGVPRGRRLQRAAGTAGRGPQPGRFARVTRRSAIYRGTVRHRRTTPIAHAFTYDVGMLWIDLEEADELFAHAPLWSARRPRTPGGVSRADLLGDPAVPLDVAVRDLVQERLGTRPTGRIGVLTTPRTFGRAFNPVSFYLCFSPKDDDAPVAIVADVENTPWNERHAYVAACDPDARVQDLAFEKVFHVSPLMGMAQRYRFRLTRPGPTWSIHIASDGESAFDATLNLRREELSGAALARLLARFPLQSARTGALIYSNALRLKLKGAPYHPHPVKDMRASKTRTVLHGLLKHWIRDGELTLVDAHGSTTVGDAWKDGTGTPLRATVTIHDERAYRALLKGSLGLAESYRDGWWDADDLVGIVRIAARNIHRGDAYRRRLRPVLAPVQGAVATARRNTIDRSKEQISAHYDLGNDLYGLMLDETMMYSSAIYPTPEATLHEAQLCKLDRICDKLELGPDDHLLEIGTGWGGLAIHAARRSGCRVTTTTISREQHALAVERVRAAGLQDRITVLLEDYRNLTGTYSKLVSIEMIEAVGWRDFPTFFRVCGERLADDGLMLLQAITIDDRAYDVEKATKSFINQLIFPGGCLPSVREIQRCVGSFTALRNVQLEDITPHYVTTLAAWRERFEQAAAAGALDEQRYDKQFRRIWSLYLAYCEGGFAERRIQDVQILLAGPRFRGEALLPGLPDQPTSAPVTTLHLADDGPHTRHVA</sequence>
<evidence type="ECO:0000313" key="3">
    <source>
        <dbReference type="Proteomes" id="UP000240739"/>
    </source>
</evidence>
<dbReference type="Gene3D" id="3.40.50.150">
    <property type="entry name" value="Vaccinia Virus protein VP39"/>
    <property type="match status" value="1"/>
</dbReference>
<feature type="compositionally biased region" description="Basic and acidic residues" evidence="1">
    <location>
        <begin position="11"/>
        <end position="49"/>
    </location>
</feature>
<dbReference type="PANTHER" id="PTHR43667">
    <property type="entry name" value="CYCLOPROPANE-FATTY-ACYL-PHOSPHOLIPID SYNTHASE"/>
    <property type="match status" value="1"/>
</dbReference>
<evidence type="ECO:0000313" key="2">
    <source>
        <dbReference type="EMBL" id="PTL54387.1"/>
    </source>
</evidence>
<organism evidence="2 3">
    <name type="scientific">Paraconexibacter algicola</name>
    <dbReference type="NCBI Taxonomy" id="2133960"/>
    <lineage>
        <taxon>Bacteria</taxon>
        <taxon>Bacillati</taxon>
        <taxon>Actinomycetota</taxon>
        <taxon>Thermoleophilia</taxon>
        <taxon>Solirubrobacterales</taxon>
        <taxon>Paraconexibacteraceae</taxon>
        <taxon>Paraconexibacter</taxon>
    </lineage>
</organism>
<gene>
    <name evidence="2" type="ORF">C7Y72_21890</name>
</gene>
<dbReference type="InterPro" id="IPR050723">
    <property type="entry name" value="CFA/CMAS"/>
</dbReference>
<comment type="caution">
    <text evidence="2">The sequence shown here is derived from an EMBL/GenBank/DDBJ whole genome shotgun (WGS) entry which is preliminary data.</text>
</comment>
<name>A0A2T4UBV2_9ACTN</name>
<dbReference type="PANTHER" id="PTHR43667:SF2">
    <property type="entry name" value="FATTY ACID C-METHYL TRANSFERASE"/>
    <property type="match status" value="1"/>
</dbReference>
<dbReference type="CDD" id="cd02440">
    <property type="entry name" value="AdoMet_MTases"/>
    <property type="match status" value="1"/>
</dbReference>
<reference evidence="2 3" key="1">
    <citation type="submission" date="2018-03" db="EMBL/GenBank/DDBJ databases">
        <title>Aquarubrobacter algicola gen. nov., sp. nov., a novel actinobacterium isolated from shallow eutrophic lake during the end of cyanobacterial harmful algal blooms.</title>
        <authorList>
            <person name="Chun S.J."/>
        </authorList>
    </citation>
    <scope>NUCLEOTIDE SEQUENCE [LARGE SCALE GENOMIC DNA]</scope>
    <source>
        <strain evidence="2 3">Seoho-28</strain>
    </source>
</reference>
<dbReference type="EMBL" id="PYYB01000005">
    <property type="protein sequence ID" value="PTL54387.1"/>
    <property type="molecule type" value="Genomic_DNA"/>
</dbReference>
<dbReference type="Pfam" id="PF02353">
    <property type="entry name" value="CMAS"/>
    <property type="match status" value="1"/>
</dbReference>
<keyword evidence="3" id="KW-1185">Reference proteome</keyword>
<evidence type="ECO:0000256" key="1">
    <source>
        <dbReference type="SAM" id="MobiDB-lite"/>
    </source>
</evidence>
<evidence type="ECO:0008006" key="4">
    <source>
        <dbReference type="Google" id="ProtNLM"/>
    </source>
</evidence>